<feature type="transmembrane region" description="Helical" evidence="1">
    <location>
        <begin position="36"/>
        <end position="55"/>
    </location>
</feature>
<feature type="transmembrane region" description="Helical" evidence="1">
    <location>
        <begin position="62"/>
        <end position="84"/>
    </location>
</feature>
<gene>
    <name evidence="2" type="ORF">BJ982_004319</name>
</gene>
<reference evidence="2 3" key="1">
    <citation type="submission" date="2020-08" db="EMBL/GenBank/DDBJ databases">
        <title>Sequencing the genomes of 1000 actinobacteria strains.</title>
        <authorList>
            <person name="Klenk H.-P."/>
        </authorList>
    </citation>
    <scope>NUCLEOTIDE SEQUENCE [LARGE SCALE GENOMIC DNA]</scope>
    <source>
        <strain evidence="2 3">DSM 45784</strain>
    </source>
</reference>
<name>A0A7W7GBF9_9ACTN</name>
<dbReference type="AlphaFoldDB" id="A0A7W7GBF9"/>
<sequence length="181" mass="18450">MTAGLTLRLARAVAFAVVCLGLSAVGHLAGGGTVSPRTAVLGAVVALAAALPATGRERGTGAVLALLTGAQAALHVLFSTAPLLPPLAEATGHTHAKLVPDLGMALTHGWAIVMTALWLSRGEAALWAMLRRLAVRLLTMPLADPPVSPRDRRIPVSTPSSLRSAALRHVVIGRAPPSQAA</sequence>
<accession>A0A7W7GBF9</accession>
<dbReference type="RefSeq" id="WP_184882759.1">
    <property type="nucleotide sequence ID" value="NZ_BOOV01000005.1"/>
</dbReference>
<evidence type="ECO:0000313" key="2">
    <source>
        <dbReference type="EMBL" id="MBB4702775.1"/>
    </source>
</evidence>
<organism evidence="2 3">
    <name type="scientific">Sphaerisporangium siamense</name>
    <dbReference type="NCBI Taxonomy" id="795645"/>
    <lineage>
        <taxon>Bacteria</taxon>
        <taxon>Bacillati</taxon>
        <taxon>Actinomycetota</taxon>
        <taxon>Actinomycetes</taxon>
        <taxon>Streptosporangiales</taxon>
        <taxon>Streptosporangiaceae</taxon>
        <taxon>Sphaerisporangium</taxon>
    </lineage>
</organism>
<keyword evidence="1" id="KW-0812">Transmembrane</keyword>
<feature type="transmembrane region" description="Helical" evidence="1">
    <location>
        <begin position="104"/>
        <end position="130"/>
    </location>
</feature>
<evidence type="ECO:0000313" key="3">
    <source>
        <dbReference type="Proteomes" id="UP000542210"/>
    </source>
</evidence>
<dbReference type="Proteomes" id="UP000542210">
    <property type="component" value="Unassembled WGS sequence"/>
</dbReference>
<keyword evidence="3" id="KW-1185">Reference proteome</keyword>
<protein>
    <submittedName>
        <fullName evidence="2">Uncharacterized protein</fullName>
    </submittedName>
</protein>
<feature type="transmembrane region" description="Helical" evidence="1">
    <location>
        <begin position="12"/>
        <end position="30"/>
    </location>
</feature>
<proteinExistence type="predicted"/>
<comment type="caution">
    <text evidence="2">The sequence shown here is derived from an EMBL/GenBank/DDBJ whole genome shotgun (WGS) entry which is preliminary data.</text>
</comment>
<dbReference type="EMBL" id="JACHND010000001">
    <property type="protein sequence ID" value="MBB4702775.1"/>
    <property type="molecule type" value="Genomic_DNA"/>
</dbReference>
<keyword evidence="1" id="KW-0472">Membrane</keyword>
<keyword evidence="1" id="KW-1133">Transmembrane helix</keyword>
<evidence type="ECO:0000256" key="1">
    <source>
        <dbReference type="SAM" id="Phobius"/>
    </source>
</evidence>